<dbReference type="AlphaFoldDB" id="A0A6I6CHB3"/>
<keyword evidence="2" id="KW-1185">Reference proteome</keyword>
<organism evidence="1 2">
    <name type="scientific">Spiroplasma tabanidicola</name>
    <dbReference type="NCBI Taxonomy" id="324079"/>
    <lineage>
        <taxon>Bacteria</taxon>
        <taxon>Bacillati</taxon>
        <taxon>Mycoplasmatota</taxon>
        <taxon>Mollicutes</taxon>
        <taxon>Entomoplasmatales</taxon>
        <taxon>Spiroplasmataceae</taxon>
        <taxon>Spiroplasma</taxon>
    </lineage>
</organism>
<sequence>MLSAINQAYKLFQNKEGEIIKNEFVFSEFKAPTSSAEGSITVTAKLSSARVEGHVVFVLKLV</sequence>
<dbReference type="InterPro" id="IPR007880">
    <property type="entry name" value="Spiralin"/>
</dbReference>
<dbReference type="Proteomes" id="UP000424468">
    <property type="component" value="Chromosome"/>
</dbReference>
<evidence type="ECO:0000313" key="1">
    <source>
        <dbReference type="EMBL" id="QGS51413.1"/>
    </source>
</evidence>
<dbReference type="KEGG" id="stab:STABA_v1c00460"/>
<dbReference type="GO" id="GO:0016020">
    <property type="term" value="C:membrane"/>
    <property type="evidence" value="ECO:0007669"/>
    <property type="project" value="InterPro"/>
</dbReference>
<evidence type="ECO:0000313" key="2">
    <source>
        <dbReference type="Proteomes" id="UP000424468"/>
    </source>
</evidence>
<dbReference type="Pfam" id="PF05215">
    <property type="entry name" value="Spiralin"/>
    <property type="match status" value="1"/>
</dbReference>
<reference evidence="1 2" key="1">
    <citation type="submission" date="2019-11" db="EMBL/GenBank/DDBJ databases">
        <title>Complete genome sequence of Spiroplasma tabanidicola TAUS-1 (DSM 22603).</title>
        <authorList>
            <person name="Huang C.-T."/>
            <person name="Lin Y.-C."/>
            <person name="Kuo C.-H."/>
        </authorList>
    </citation>
    <scope>NUCLEOTIDE SEQUENCE [LARGE SCALE GENOMIC DNA]</scope>
    <source>
        <strain evidence="1 2">TAUS-1</strain>
    </source>
</reference>
<dbReference type="RefSeq" id="WP_156005335.1">
    <property type="nucleotide sequence ID" value="NZ_CP046276.1"/>
</dbReference>
<proteinExistence type="predicted"/>
<gene>
    <name evidence="1" type="ORF">STABA_v1c00460</name>
</gene>
<accession>A0A6I6CHB3</accession>
<dbReference type="EMBL" id="CP046276">
    <property type="protein sequence ID" value="QGS51413.1"/>
    <property type="molecule type" value="Genomic_DNA"/>
</dbReference>
<protein>
    <submittedName>
        <fullName evidence="1">Uncharacterized protein</fullName>
    </submittedName>
</protein>
<name>A0A6I6CHB3_9MOLU</name>